<keyword evidence="1" id="KW-1133">Transmembrane helix</keyword>
<dbReference type="EMBL" id="NXIG01000021">
    <property type="protein sequence ID" value="RXI28362.1"/>
    <property type="molecule type" value="Genomic_DNA"/>
</dbReference>
<accession>A0A347UAQ5</accession>
<dbReference type="AlphaFoldDB" id="A0A347UAQ5"/>
<sequence>MRNNSLFIILQKMRKPFLVILISYTISIIGFLLIEGKDSSGNVYHMTIFDAFYFVSYTATTIGFGELPYTFTYPQRIWVTFSTYLSVLGWLYSIGSLISLFQDKQFLQEIEKAKFLRQIKNLNEKFIVVLGYNQITRKIIMKAMDQGLRTVVIEKDKTKIHNLILENFTPTVPVLYSESYSVKVLEIAGLKKRNCKAIVSLFEDDALNLKITLIAKALNKNIKVAVKSTTTNHTENLKDLDAEIVVNPFSIISSEINLALWSPNLFKLEKWLYGIDNLNASLPIFPKGLYIVCGYGRMGRKIFEKLNENDIGVKLIEIDKNKNVEYSKDEISNIVYGNADDKELLLNIGIKEAVAIAAVTDDDTTNLSILATAKKLNPNIVTIVRENEMIDDFLFRNANINHIFTPSKILVNKITNALVMPLSDKFLRLIIKKDNEWASKLVSRLVREIDEKPLLIEFEISELYAPEVYNYLLKNQSLFLSLFGTSLHNKELRNNVVPLLLQRENDIMLLPEWETEIKIGDKILLACDEHAKNDIEYICKNIYEFYYALTGKEKQTILKGIL</sequence>
<dbReference type="Proteomes" id="UP000290588">
    <property type="component" value="Unassembled WGS sequence"/>
</dbReference>
<dbReference type="EMBL" id="CP032097">
    <property type="protein sequence ID" value="AXX95933.1"/>
    <property type="molecule type" value="Genomic_DNA"/>
</dbReference>
<feature type="transmembrane region" description="Helical" evidence="1">
    <location>
        <begin position="16"/>
        <end position="34"/>
    </location>
</feature>
<dbReference type="KEGG" id="aell:AELL_2310"/>
<dbReference type="Gene3D" id="3.40.50.720">
    <property type="entry name" value="NAD(P)-binding Rossmann-like Domain"/>
    <property type="match status" value="2"/>
</dbReference>
<feature type="transmembrane region" description="Helical" evidence="1">
    <location>
        <begin position="46"/>
        <end position="65"/>
    </location>
</feature>
<evidence type="ECO:0000313" key="3">
    <source>
        <dbReference type="EMBL" id="AXX95933.1"/>
    </source>
</evidence>
<dbReference type="SUPFAM" id="SSF116726">
    <property type="entry name" value="TrkA C-terminal domain-like"/>
    <property type="match status" value="1"/>
</dbReference>
<evidence type="ECO:0000313" key="4">
    <source>
        <dbReference type="EMBL" id="RXI28362.1"/>
    </source>
</evidence>
<feature type="transmembrane region" description="Helical" evidence="1">
    <location>
        <begin position="77"/>
        <end position="101"/>
    </location>
</feature>
<keyword evidence="1" id="KW-0812">Transmembrane</keyword>
<dbReference type="GO" id="GO:0006813">
    <property type="term" value="P:potassium ion transport"/>
    <property type="evidence" value="ECO:0007669"/>
    <property type="project" value="InterPro"/>
</dbReference>
<dbReference type="SUPFAM" id="SSF81324">
    <property type="entry name" value="Voltage-gated potassium channels"/>
    <property type="match status" value="1"/>
</dbReference>
<reference evidence="3 5" key="2">
    <citation type="submission" date="2018-08" db="EMBL/GenBank/DDBJ databases">
        <title>Complete genome of the Arcobacter ellisii type strain LMG 26155.</title>
        <authorList>
            <person name="Miller W.G."/>
            <person name="Yee E."/>
            <person name="Bono J.L."/>
        </authorList>
    </citation>
    <scope>NUCLEOTIDE SEQUENCE [LARGE SCALE GENOMIC DNA]</scope>
    <source>
        <strain evidence="3 5">LMG 26155</strain>
    </source>
</reference>
<evidence type="ECO:0000259" key="2">
    <source>
        <dbReference type="PROSITE" id="PS51201"/>
    </source>
</evidence>
<organism evidence="4 6">
    <name type="scientific">Arcobacter ellisii</name>
    <dbReference type="NCBI Taxonomy" id="913109"/>
    <lineage>
        <taxon>Bacteria</taxon>
        <taxon>Pseudomonadati</taxon>
        <taxon>Campylobacterota</taxon>
        <taxon>Epsilonproteobacteria</taxon>
        <taxon>Campylobacterales</taxon>
        <taxon>Arcobacteraceae</taxon>
        <taxon>Arcobacter</taxon>
    </lineage>
</organism>
<dbReference type="InterPro" id="IPR036291">
    <property type="entry name" value="NAD(P)-bd_dom_sf"/>
</dbReference>
<dbReference type="PANTHER" id="PTHR43833">
    <property type="entry name" value="POTASSIUM CHANNEL PROTEIN 2-RELATED-RELATED"/>
    <property type="match status" value="1"/>
</dbReference>
<keyword evidence="5" id="KW-1185">Reference proteome</keyword>
<name>A0A347UAQ5_9BACT</name>
<gene>
    <name evidence="3" type="ORF">AELL_2310</name>
    <name evidence="4" type="ORF">CP962_13815</name>
</gene>
<dbReference type="Pfam" id="PF02254">
    <property type="entry name" value="TrkA_N"/>
    <property type="match status" value="2"/>
</dbReference>
<dbReference type="PROSITE" id="PS51201">
    <property type="entry name" value="RCK_N"/>
    <property type="match status" value="1"/>
</dbReference>
<dbReference type="InterPro" id="IPR036721">
    <property type="entry name" value="RCK_C_sf"/>
</dbReference>
<dbReference type="PANTHER" id="PTHR43833:SF9">
    <property type="entry name" value="POTASSIUM CHANNEL PROTEIN YUGO-RELATED"/>
    <property type="match status" value="1"/>
</dbReference>
<evidence type="ECO:0000256" key="1">
    <source>
        <dbReference type="SAM" id="Phobius"/>
    </source>
</evidence>
<proteinExistence type="predicted"/>
<dbReference type="SUPFAM" id="SSF51735">
    <property type="entry name" value="NAD(P)-binding Rossmann-fold domains"/>
    <property type="match status" value="2"/>
</dbReference>
<feature type="domain" description="RCK N-terminal" evidence="2">
    <location>
        <begin position="287"/>
        <end position="404"/>
    </location>
</feature>
<reference evidence="4 6" key="1">
    <citation type="submission" date="2017-09" db="EMBL/GenBank/DDBJ databases">
        <title>Genomics of the genus Arcobacter.</title>
        <authorList>
            <person name="Perez-Cataluna A."/>
            <person name="Figueras M.J."/>
            <person name="Salas-Masso N."/>
        </authorList>
    </citation>
    <scope>NUCLEOTIDE SEQUENCE [LARGE SCALE GENOMIC DNA]</scope>
    <source>
        <strain evidence="4 6">CECT 7837</strain>
    </source>
</reference>
<dbReference type="OrthoDB" id="9781411at2"/>
<dbReference type="Gene3D" id="1.10.287.70">
    <property type="match status" value="1"/>
</dbReference>
<dbReference type="InterPro" id="IPR050721">
    <property type="entry name" value="Trk_Ktr_HKT_K-transport"/>
</dbReference>
<evidence type="ECO:0000313" key="5">
    <source>
        <dbReference type="Proteomes" id="UP000262582"/>
    </source>
</evidence>
<protein>
    <submittedName>
        <fullName evidence="4">Potassium transporter TrkA</fullName>
    </submittedName>
    <submittedName>
        <fullName evidence="3">TrkA domain-containing protein</fullName>
    </submittedName>
</protein>
<keyword evidence="1" id="KW-0472">Membrane</keyword>
<dbReference type="InterPro" id="IPR003148">
    <property type="entry name" value="RCK_N"/>
</dbReference>
<dbReference type="Proteomes" id="UP000262582">
    <property type="component" value="Chromosome"/>
</dbReference>
<evidence type="ECO:0000313" key="6">
    <source>
        <dbReference type="Proteomes" id="UP000290588"/>
    </source>
</evidence>